<dbReference type="EMBL" id="QXUF01000025">
    <property type="protein sequence ID" value="RIN01628.1"/>
    <property type="molecule type" value="Genomic_DNA"/>
</dbReference>
<feature type="domain" description="KAP NTPase" evidence="2">
    <location>
        <begin position="43"/>
        <end position="307"/>
    </location>
</feature>
<evidence type="ECO:0000256" key="1">
    <source>
        <dbReference type="SAM" id="Phobius"/>
    </source>
</evidence>
<name>A0A418IGQ7_9STAP</name>
<protein>
    <recommendedName>
        <fullName evidence="2">KAP NTPase domain-containing protein</fullName>
    </recommendedName>
</protein>
<dbReference type="Pfam" id="PF07693">
    <property type="entry name" value="KAP_NTPase"/>
    <property type="match status" value="1"/>
</dbReference>
<dbReference type="Gene3D" id="3.40.50.300">
    <property type="entry name" value="P-loop containing nucleotide triphosphate hydrolases"/>
    <property type="match status" value="1"/>
</dbReference>
<dbReference type="Proteomes" id="UP000286317">
    <property type="component" value="Unassembled WGS sequence"/>
</dbReference>
<feature type="transmembrane region" description="Helical" evidence="1">
    <location>
        <begin position="143"/>
        <end position="163"/>
    </location>
</feature>
<organism evidence="3 4">
    <name type="scientific">Staphylococcus shinii</name>
    <dbReference type="NCBI Taxonomy" id="2912228"/>
    <lineage>
        <taxon>Bacteria</taxon>
        <taxon>Bacillati</taxon>
        <taxon>Bacillota</taxon>
        <taxon>Bacilli</taxon>
        <taxon>Bacillales</taxon>
        <taxon>Staphylococcaceae</taxon>
        <taxon>Staphylococcus</taxon>
    </lineage>
</organism>
<dbReference type="OrthoDB" id="9795864at2"/>
<sequence length="569" mass="67189">MSKRYEVITIREDFEIENSNEDILGLGKDADTFINKYIESNYKGSVLLSGKWGIGKTSYLRQIEEKTNKDKKFVWLDYWDKNNQTKFYTYLYSKLKPNMYAWHKFNPLLWVIILSAVQFLLVLVQFVISMFKDMQHLPDNNMIIMGLITWFILFVGSGTLTFAKDNYSEENKYKKKLVKYLKKHDVILVFDDFDRIDNEAKDDLFHHLSEVNLFKKSLIIVVGEHNKLIEGTDNVFTQKILNNVEHMPLKTKSISIWGYYVEKEIEELIDTSNKTRSDDFLFSDIREQFVADHRTFREAKQLLNSFEFEYVEIREKKINPSQALAINYIYQFYNQVYEIINNNLDVIYGDDMRLEGSYDHGKIRGNIENILMENNVELPKAIINFIYNVFHNNNGTGFYYPSISERLNYTQYQLGHFETSSVSIETLNNYLQANLNDSSAILAKLTEKDFERLYILIINRIRNKNSDEQEYLSLLNKLIYYKFHGKYGDKNLIFSISYIDSLIYKVKNELSLIHGFVANCQYREVVLRNNKIDISQKLQLLAVFIPNNSDKEKQEQINLVKKIIQDISC</sequence>
<keyword evidence="1" id="KW-0472">Membrane</keyword>
<gene>
    <name evidence="3" type="ORF">BU112_05300</name>
</gene>
<evidence type="ECO:0000313" key="3">
    <source>
        <dbReference type="EMBL" id="RIN01628.1"/>
    </source>
</evidence>
<comment type="caution">
    <text evidence="3">The sequence shown here is derived from an EMBL/GenBank/DDBJ whole genome shotgun (WGS) entry which is preliminary data.</text>
</comment>
<reference evidence="3 4" key="1">
    <citation type="journal article" date="2016" name="Front. Microbiol.">
        <title>Comprehensive Phylogenetic Analysis of Bovine Non-aureus Staphylococci Species Based on Whole-Genome Sequencing.</title>
        <authorList>
            <person name="Naushad S."/>
            <person name="Barkema H.W."/>
            <person name="Luby C."/>
            <person name="Condas L.A."/>
            <person name="Nobrega D.B."/>
            <person name="Carson D.A."/>
            <person name="De Buck J."/>
        </authorList>
    </citation>
    <scope>NUCLEOTIDE SEQUENCE [LARGE SCALE GENOMIC DNA]</scope>
    <source>
        <strain evidence="3 4">SNUC 4554</strain>
    </source>
</reference>
<keyword evidence="1" id="KW-1133">Transmembrane helix</keyword>
<evidence type="ECO:0000259" key="2">
    <source>
        <dbReference type="Pfam" id="PF07693"/>
    </source>
</evidence>
<dbReference type="InterPro" id="IPR027417">
    <property type="entry name" value="P-loop_NTPase"/>
</dbReference>
<evidence type="ECO:0000313" key="4">
    <source>
        <dbReference type="Proteomes" id="UP000286317"/>
    </source>
</evidence>
<dbReference type="SUPFAM" id="SSF52540">
    <property type="entry name" value="P-loop containing nucleoside triphosphate hydrolases"/>
    <property type="match status" value="1"/>
</dbReference>
<keyword evidence="4" id="KW-1185">Reference proteome</keyword>
<proteinExistence type="predicted"/>
<keyword evidence="1" id="KW-0812">Transmembrane</keyword>
<feature type="transmembrane region" description="Helical" evidence="1">
    <location>
        <begin position="108"/>
        <end position="131"/>
    </location>
</feature>
<dbReference type="InterPro" id="IPR011646">
    <property type="entry name" value="KAP_P-loop"/>
</dbReference>
<accession>A0A418IGQ7</accession>
<dbReference type="AlphaFoldDB" id="A0A418IGQ7"/>